<gene>
    <name evidence="2" type="ORF">HINF_LOCUS19925</name>
    <name evidence="3" type="ORF">HINF_LOCUS57086</name>
</gene>
<organism evidence="2">
    <name type="scientific">Hexamita inflata</name>
    <dbReference type="NCBI Taxonomy" id="28002"/>
    <lineage>
        <taxon>Eukaryota</taxon>
        <taxon>Metamonada</taxon>
        <taxon>Diplomonadida</taxon>
        <taxon>Hexamitidae</taxon>
        <taxon>Hexamitinae</taxon>
        <taxon>Hexamita</taxon>
    </lineage>
</organism>
<comment type="caution">
    <text evidence="2">The sequence shown here is derived from an EMBL/GenBank/DDBJ whole genome shotgun (WGS) entry which is preliminary data.</text>
</comment>
<dbReference type="EMBL" id="CAXDID020000312">
    <property type="protein sequence ID" value="CAL6075188.1"/>
    <property type="molecule type" value="Genomic_DNA"/>
</dbReference>
<feature type="transmembrane region" description="Helical" evidence="1">
    <location>
        <begin position="33"/>
        <end position="51"/>
    </location>
</feature>
<evidence type="ECO:0000313" key="4">
    <source>
        <dbReference type="Proteomes" id="UP001642409"/>
    </source>
</evidence>
<evidence type="ECO:0000256" key="1">
    <source>
        <dbReference type="SAM" id="Phobius"/>
    </source>
</evidence>
<evidence type="ECO:0000313" key="2">
    <source>
        <dbReference type="EMBL" id="CAI9932280.1"/>
    </source>
</evidence>
<keyword evidence="1" id="KW-1133">Transmembrane helix</keyword>
<keyword evidence="1" id="KW-0812">Transmembrane</keyword>
<keyword evidence="1" id="KW-0472">Membrane</keyword>
<dbReference type="Proteomes" id="UP001642409">
    <property type="component" value="Unassembled WGS sequence"/>
</dbReference>
<keyword evidence="4" id="KW-1185">Reference proteome</keyword>
<protein>
    <submittedName>
        <fullName evidence="3">Hypothetical_protein</fullName>
    </submittedName>
</protein>
<accession>A0AA86P691</accession>
<name>A0AA86P691_9EUKA</name>
<feature type="transmembrane region" description="Helical" evidence="1">
    <location>
        <begin position="6"/>
        <end position="26"/>
    </location>
</feature>
<dbReference type="AlphaFoldDB" id="A0AA86P691"/>
<dbReference type="EMBL" id="CATOUU010000512">
    <property type="protein sequence ID" value="CAI9932280.1"/>
    <property type="molecule type" value="Genomic_DNA"/>
</dbReference>
<evidence type="ECO:0000313" key="3">
    <source>
        <dbReference type="EMBL" id="CAL6075188.1"/>
    </source>
</evidence>
<proteinExistence type="predicted"/>
<reference evidence="2" key="1">
    <citation type="submission" date="2023-06" db="EMBL/GenBank/DDBJ databases">
        <authorList>
            <person name="Kurt Z."/>
        </authorList>
    </citation>
    <scope>NUCLEOTIDE SEQUENCE</scope>
</reference>
<reference evidence="3 4" key="2">
    <citation type="submission" date="2024-07" db="EMBL/GenBank/DDBJ databases">
        <authorList>
            <person name="Akdeniz Z."/>
        </authorList>
    </citation>
    <scope>NUCLEOTIDE SEQUENCE [LARGE SCALE GENOMIC DNA]</scope>
</reference>
<sequence>MGYDYFITTIGVMIKVSCGMNLTVIVDPRLKWFLIYLFLLFWLNGELTFGFNNQDWFLCFELTFDHRPRRTRQINNLKSLNIQQNMNSNLITDNISKECVLSFLRHKKKRAESKNLETRIINEQKRIDMKTIRVERLKNCFKGCQVLVCFVRLAEPKEAEPMGEYIFPVRGRNLSCLLLQFIVCKRSIMN</sequence>